<feature type="signal peptide" evidence="2">
    <location>
        <begin position="1"/>
        <end position="19"/>
    </location>
</feature>
<feature type="region of interest" description="Disordered" evidence="1">
    <location>
        <begin position="22"/>
        <end position="41"/>
    </location>
</feature>
<dbReference type="Proteomes" id="UP000228945">
    <property type="component" value="Chromosome"/>
</dbReference>
<keyword evidence="2" id="KW-0732">Signal</keyword>
<protein>
    <recommendedName>
        <fullName evidence="5">Lipoprotein</fullName>
    </recommendedName>
</protein>
<gene>
    <name evidence="3" type="ORF">CSW64_02775</name>
</gene>
<evidence type="ECO:0000256" key="2">
    <source>
        <dbReference type="SAM" id="SignalP"/>
    </source>
</evidence>
<feature type="chain" id="PRO_5013877731" description="Lipoprotein" evidence="2">
    <location>
        <begin position="20"/>
        <end position="140"/>
    </location>
</feature>
<evidence type="ECO:0000256" key="1">
    <source>
        <dbReference type="SAM" id="MobiDB-lite"/>
    </source>
</evidence>
<name>A0A2D2ATS2_9CAUL</name>
<dbReference type="EMBL" id="CP024201">
    <property type="protein sequence ID" value="ATQ41412.1"/>
    <property type="molecule type" value="Genomic_DNA"/>
</dbReference>
<organism evidence="3 4">
    <name type="scientific">Caulobacter mirabilis</name>
    <dbReference type="NCBI Taxonomy" id="69666"/>
    <lineage>
        <taxon>Bacteria</taxon>
        <taxon>Pseudomonadati</taxon>
        <taxon>Pseudomonadota</taxon>
        <taxon>Alphaproteobacteria</taxon>
        <taxon>Caulobacterales</taxon>
        <taxon>Caulobacteraceae</taxon>
        <taxon>Caulobacter</taxon>
    </lineage>
</organism>
<dbReference type="KEGG" id="cmb:CSW64_02775"/>
<dbReference type="PROSITE" id="PS51257">
    <property type="entry name" value="PROKAR_LIPOPROTEIN"/>
    <property type="match status" value="1"/>
</dbReference>
<reference evidence="3 4" key="1">
    <citation type="submission" date="2017-10" db="EMBL/GenBank/DDBJ databases">
        <title>Genome sequence of Caulobacter mirabilis FWC38.</title>
        <authorList>
            <person name="Fiebig A."/>
            <person name="Crosson S."/>
        </authorList>
    </citation>
    <scope>NUCLEOTIDE SEQUENCE [LARGE SCALE GENOMIC DNA]</scope>
    <source>
        <strain evidence="3 4">FWC 38</strain>
    </source>
</reference>
<accession>A0A2D2ATS2</accession>
<evidence type="ECO:0008006" key="5">
    <source>
        <dbReference type="Google" id="ProtNLM"/>
    </source>
</evidence>
<evidence type="ECO:0000313" key="4">
    <source>
        <dbReference type="Proteomes" id="UP000228945"/>
    </source>
</evidence>
<sequence>MIVRTLVLAVVALSLAACGDGKGRCKAPEAPKANANGVAGARPISPGQDGYARQQAMDASDGAKACVQHYAWRLTKSADETPVVAQAVVTACDAAIAKVTEAEQSAYGTRDLNEAHRRNVEVMTRWATLYLVQYRAGVCD</sequence>
<evidence type="ECO:0000313" key="3">
    <source>
        <dbReference type="EMBL" id="ATQ41412.1"/>
    </source>
</evidence>
<dbReference type="RefSeq" id="WP_099620668.1">
    <property type="nucleotide sequence ID" value="NZ_CP024201.1"/>
</dbReference>
<dbReference type="AlphaFoldDB" id="A0A2D2ATS2"/>
<keyword evidence="4" id="KW-1185">Reference proteome</keyword>
<proteinExistence type="predicted"/>